<dbReference type="EMBL" id="CP000653">
    <property type="protein sequence ID" value="ABP61288.1"/>
    <property type="molecule type" value="Genomic_DNA"/>
</dbReference>
<accession>A0A9J9KZ01</accession>
<sequence>MIGSALSCCMLASHQLDATIICVRFNAFFSNSFVVAGAELQLSGAVFQYRNRPFHPRSISPYVRLEHFACLSFLNRLTVSPAIHHNRENTNRFRKVFWSFLCHRRVFSRLHPRLFRGVTPNCQDGQSLQTVVHVGLHIPATRKPNATREDSRTAAAHVPYTDEFKIIINCE</sequence>
<name>A0A9J9KZ01_ENT38</name>
<dbReference type="KEGG" id="ent:Ent638_2621"/>
<gene>
    <name evidence="1" type="ordered locus">Ent638_2621</name>
</gene>
<organism evidence="1 2">
    <name type="scientific">Enterobacter sp. (strain 638)</name>
    <dbReference type="NCBI Taxonomy" id="399742"/>
    <lineage>
        <taxon>Bacteria</taxon>
        <taxon>Pseudomonadati</taxon>
        <taxon>Pseudomonadota</taxon>
        <taxon>Gammaproteobacteria</taxon>
        <taxon>Enterobacterales</taxon>
        <taxon>Enterobacteriaceae</taxon>
        <taxon>Enterobacter</taxon>
    </lineage>
</organism>
<keyword evidence="2" id="KW-1185">Reference proteome</keyword>
<evidence type="ECO:0000313" key="2">
    <source>
        <dbReference type="Proteomes" id="UP000000230"/>
    </source>
</evidence>
<dbReference type="Proteomes" id="UP000000230">
    <property type="component" value="Chromosome"/>
</dbReference>
<evidence type="ECO:0000313" key="1">
    <source>
        <dbReference type="EMBL" id="ABP61288.1"/>
    </source>
</evidence>
<reference evidence="2" key="1">
    <citation type="journal article" date="2010" name="PLoS Genet.">
        <title>Genome sequence of the plant growth promoting endophytic bacterium Enterobacter sp. 638.</title>
        <authorList>
            <person name="Taghavi S."/>
            <person name="van der Lelie D."/>
            <person name="Hoffman A."/>
            <person name="Zhang Y.B."/>
            <person name="Walla M.D."/>
            <person name="Vangronsveld J."/>
            <person name="Newman L."/>
            <person name="Monchy S."/>
        </authorList>
    </citation>
    <scope>NUCLEOTIDE SEQUENCE [LARGE SCALE GENOMIC DNA]</scope>
    <source>
        <strain evidence="2">638</strain>
    </source>
</reference>
<proteinExistence type="predicted"/>
<dbReference type="AlphaFoldDB" id="A0A9J9KZ01"/>
<protein>
    <submittedName>
        <fullName evidence="1">Uncharacterized protein</fullName>
    </submittedName>
</protein>